<dbReference type="RefSeq" id="WP_272434522.1">
    <property type="nucleotide sequence ID" value="NZ_JAMQKB010000001.1"/>
</dbReference>
<protein>
    <submittedName>
        <fullName evidence="8">RDD family protein</fullName>
    </submittedName>
</protein>
<dbReference type="EMBL" id="JAMQKB010000001">
    <property type="protein sequence ID" value="MDC3422898.1"/>
    <property type="molecule type" value="Genomic_DNA"/>
</dbReference>
<evidence type="ECO:0000256" key="2">
    <source>
        <dbReference type="ARBA" id="ARBA00022475"/>
    </source>
</evidence>
<evidence type="ECO:0000313" key="9">
    <source>
        <dbReference type="Proteomes" id="UP001145050"/>
    </source>
</evidence>
<dbReference type="PANTHER" id="PTHR36115:SF9">
    <property type="entry name" value="LMO1584 PROTEIN"/>
    <property type="match status" value="1"/>
</dbReference>
<keyword evidence="4 6" id="KW-1133">Transmembrane helix</keyword>
<keyword evidence="9" id="KW-1185">Reference proteome</keyword>
<feature type="domain" description="RDD" evidence="7">
    <location>
        <begin position="5"/>
        <end position="128"/>
    </location>
</feature>
<keyword evidence="5 6" id="KW-0472">Membrane</keyword>
<dbReference type="InterPro" id="IPR010432">
    <property type="entry name" value="RDD"/>
</dbReference>
<dbReference type="Pfam" id="PF06271">
    <property type="entry name" value="RDD"/>
    <property type="match status" value="1"/>
</dbReference>
<proteinExistence type="predicted"/>
<evidence type="ECO:0000259" key="7">
    <source>
        <dbReference type="Pfam" id="PF06271"/>
    </source>
</evidence>
<organism evidence="8 9">
    <name type="scientific">Terrihalobacillus insolitus</name>
    <dbReference type="NCBI Taxonomy" id="2950438"/>
    <lineage>
        <taxon>Bacteria</taxon>
        <taxon>Bacillati</taxon>
        <taxon>Bacillota</taxon>
        <taxon>Bacilli</taxon>
        <taxon>Bacillales</taxon>
        <taxon>Bacillaceae</taxon>
        <taxon>Terrihalobacillus</taxon>
    </lineage>
</organism>
<name>A0A9X3WQK6_9BACI</name>
<gene>
    <name evidence="8" type="ORF">NC797_00065</name>
</gene>
<comment type="caution">
    <text evidence="8">The sequence shown here is derived from an EMBL/GenBank/DDBJ whole genome shotgun (WGS) entry which is preliminary data.</text>
</comment>
<keyword evidence="2" id="KW-1003">Cell membrane</keyword>
<evidence type="ECO:0000256" key="3">
    <source>
        <dbReference type="ARBA" id="ARBA00022692"/>
    </source>
</evidence>
<evidence type="ECO:0000256" key="6">
    <source>
        <dbReference type="SAM" id="Phobius"/>
    </source>
</evidence>
<dbReference type="PANTHER" id="PTHR36115">
    <property type="entry name" value="PROLINE-RICH ANTIGEN HOMOLOG-RELATED"/>
    <property type="match status" value="1"/>
</dbReference>
<reference evidence="8" key="1">
    <citation type="submission" date="2022-06" db="EMBL/GenBank/DDBJ databases">
        <title>Aquibacillus sp. a new bacterium isolated from soil saline samples.</title>
        <authorList>
            <person name="Galisteo C."/>
            <person name="De La Haba R."/>
            <person name="Sanchez-Porro C."/>
            <person name="Ventosa A."/>
        </authorList>
    </citation>
    <scope>NUCLEOTIDE SEQUENCE</scope>
    <source>
        <strain evidence="8">3ASR75-11</strain>
    </source>
</reference>
<accession>A0A9X3WQK6</accession>
<dbReference type="AlphaFoldDB" id="A0A9X3WQK6"/>
<dbReference type="GO" id="GO:0005886">
    <property type="term" value="C:plasma membrane"/>
    <property type="evidence" value="ECO:0007669"/>
    <property type="project" value="UniProtKB-SubCell"/>
</dbReference>
<evidence type="ECO:0000256" key="4">
    <source>
        <dbReference type="ARBA" id="ARBA00022989"/>
    </source>
</evidence>
<evidence type="ECO:0000256" key="5">
    <source>
        <dbReference type="ARBA" id="ARBA00023136"/>
    </source>
</evidence>
<evidence type="ECO:0000313" key="8">
    <source>
        <dbReference type="EMBL" id="MDC3422898.1"/>
    </source>
</evidence>
<feature type="transmembrane region" description="Helical" evidence="6">
    <location>
        <begin position="87"/>
        <end position="115"/>
    </location>
</feature>
<feature type="transmembrane region" description="Helical" evidence="6">
    <location>
        <begin position="12"/>
        <end position="32"/>
    </location>
</feature>
<dbReference type="Proteomes" id="UP001145050">
    <property type="component" value="Unassembled WGS sequence"/>
</dbReference>
<keyword evidence="3 6" id="KW-0812">Transmembrane</keyword>
<feature type="transmembrane region" description="Helical" evidence="6">
    <location>
        <begin position="44"/>
        <end position="66"/>
    </location>
</feature>
<evidence type="ECO:0000256" key="1">
    <source>
        <dbReference type="ARBA" id="ARBA00004651"/>
    </source>
</evidence>
<dbReference type="InterPro" id="IPR051791">
    <property type="entry name" value="Pra-immunoreactive"/>
</dbReference>
<sequence>MEKAAGFKVRFLASLLDWIVVTIILGFITFLMYGEFFYTEQFNITDFLGVLYSIIVPVIWYGYTIGKRMTNIRIVKVSGQKVTLITMLLRVIGGFIVYAFSLGIAFIISAFMVGIREDKRAIHDFIAGTYVTYK</sequence>
<comment type="subcellular location">
    <subcellularLocation>
        <location evidence="1">Cell membrane</location>
        <topology evidence="1">Multi-pass membrane protein</topology>
    </subcellularLocation>
</comment>